<name>A0A8E6EV99_9BACT</name>
<proteinExistence type="predicted"/>
<sequence>MRPNRSISRIALLAGMLLLGASSGCSTPNAKVDNTPKGGLTSRNNQETPTAEVLVKYLSRQSSQIQMLDYRDISMEVTAQGRRAPSIEGYLVCEKARNFRLAGKVFGAQQVDLGSNNEQFWYWVKQSPEPHIFYCNYTDFERGVRLPFPFQPEWVLDVLGMGEVSPPENYTLEVRGNHYELTEKTQSQGQPISKVTIINRYTASAPVPQIVGKELRDSRNQLIAKATIKRVQLDRQTNLVVPKVVVLEYPAQQISMTLTLDNVTVNGKLSPQESARLFRRPNWNDVKSVDLAQLGRPTSGIRQVGANYR</sequence>
<dbReference type="RefSeq" id="WP_213499909.1">
    <property type="nucleotide sequence ID" value="NZ_CP074694.1"/>
</dbReference>
<evidence type="ECO:0000313" key="3">
    <source>
        <dbReference type="Proteomes" id="UP000676194"/>
    </source>
</evidence>
<gene>
    <name evidence="2" type="ORF">KIH39_12475</name>
</gene>
<reference evidence="2" key="1">
    <citation type="submission" date="2021-05" db="EMBL/GenBank/DDBJ databases">
        <title>Complete genome sequence of the cellulolytic planctomycete Telmatocola sphagniphila SP2T and characterization of the first cellulase from planctomycetes.</title>
        <authorList>
            <person name="Rakitin A.L."/>
            <person name="Beletsky A.V."/>
            <person name="Naumoff D.G."/>
            <person name="Kulichevskaya I.S."/>
            <person name="Mardanov A.V."/>
            <person name="Ravin N.V."/>
            <person name="Dedysh S.N."/>
        </authorList>
    </citation>
    <scope>NUCLEOTIDE SEQUENCE</scope>
    <source>
        <strain evidence="2">SP2T</strain>
    </source>
</reference>
<feature type="chain" id="PRO_5034960877" description="Vitellogenin" evidence="1">
    <location>
        <begin position="27"/>
        <end position="309"/>
    </location>
</feature>
<keyword evidence="1" id="KW-0732">Signal</keyword>
<organism evidence="2 3">
    <name type="scientific">Telmatocola sphagniphila</name>
    <dbReference type="NCBI Taxonomy" id="1123043"/>
    <lineage>
        <taxon>Bacteria</taxon>
        <taxon>Pseudomonadati</taxon>
        <taxon>Planctomycetota</taxon>
        <taxon>Planctomycetia</taxon>
        <taxon>Gemmatales</taxon>
        <taxon>Gemmataceae</taxon>
    </lineage>
</organism>
<dbReference type="AlphaFoldDB" id="A0A8E6EV99"/>
<evidence type="ECO:0000313" key="2">
    <source>
        <dbReference type="EMBL" id="QVL34684.1"/>
    </source>
</evidence>
<keyword evidence="3" id="KW-1185">Reference proteome</keyword>
<accession>A0A8E6EV99</accession>
<dbReference type="Proteomes" id="UP000676194">
    <property type="component" value="Chromosome"/>
</dbReference>
<evidence type="ECO:0000256" key="1">
    <source>
        <dbReference type="SAM" id="SignalP"/>
    </source>
</evidence>
<dbReference type="PROSITE" id="PS51257">
    <property type="entry name" value="PROKAR_LIPOPROTEIN"/>
    <property type="match status" value="1"/>
</dbReference>
<dbReference type="KEGG" id="tsph:KIH39_12475"/>
<evidence type="ECO:0008006" key="4">
    <source>
        <dbReference type="Google" id="ProtNLM"/>
    </source>
</evidence>
<dbReference type="EMBL" id="CP074694">
    <property type="protein sequence ID" value="QVL34684.1"/>
    <property type="molecule type" value="Genomic_DNA"/>
</dbReference>
<feature type="signal peptide" evidence="1">
    <location>
        <begin position="1"/>
        <end position="26"/>
    </location>
</feature>
<protein>
    <recommendedName>
        <fullName evidence="4">Vitellogenin</fullName>
    </recommendedName>
</protein>